<organism evidence="5 6">
    <name type="scientific">Streptomyces blastmyceticus</name>
    <dbReference type="NCBI Taxonomy" id="68180"/>
    <lineage>
        <taxon>Bacteria</taxon>
        <taxon>Bacillati</taxon>
        <taxon>Actinomycetota</taxon>
        <taxon>Actinomycetes</taxon>
        <taxon>Kitasatosporales</taxon>
        <taxon>Streptomycetaceae</taxon>
        <taxon>Streptomyces</taxon>
    </lineage>
</organism>
<accession>A0ABP3GWF9</accession>
<name>A0ABP3GWF9_9ACTN</name>
<evidence type="ECO:0000259" key="4">
    <source>
        <dbReference type="SMART" id="SM00822"/>
    </source>
</evidence>
<dbReference type="SMART" id="SM00822">
    <property type="entry name" value="PKS_KR"/>
    <property type="match status" value="1"/>
</dbReference>
<dbReference type="PANTHER" id="PTHR43115">
    <property type="entry name" value="DEHYDROGENASE/REDUCTASE SDR FAMILY MEMBER 11"/>
    <property type="match status" value="1"/>
</dbReference>
<dbReference type="Gene3D" id="3.40.50.720">
    <property type="entry name" value="NAD(P)-binding Rossmann-like Domain"/>
    <property type="match status" value="1"/>
</dbReference>
<feature type="domain" description="Ketoreductase" evidence="4">
    <location>
        <begin position="11"/>
        <end position="192"/>
    </location>
</feature>
<evidence type="ECO:0000256" key="1">
    <source>
        <dbReference type="ARBA" id="ARBA00006484"/>
    </source>
</evidence>
<dbReference type="RefSeq" id="WP_344118889.1">
    <property type="nucleotide sequence ID" value="NZ_BAAABW010000018.1"/>
</dbReference>
<dbReference type="PRINTS" id="PR00080">
    <property type="entry name" value="SDRFAMILY"/>
</dbReference>
<dbReference type="InterPro" id="IPR036291">
    <property type="entry name" value="NAD(P)-bd_dom_sf"/>
</dbReference>
<sequence length="247" mass="26128">MTVPPTTSHSKVVLVTGASSGIGEATARRLAASGHRVVLGARRTDRIRAVAEDIRAGGGAADHHELDVTSLESMRSFVREAHDRHGRVDVLVNNAGVMPLSTLDALKVDEWNRMIDVNIRGVLHGIAAVLPLMRDQGAGHIVNVASVSGHRVDPTAAVYSATKFAVRAISEGLRQESRDLRVTVVSPGFTRSELAEGISDTGVREAVQGQMGMAIPASAIGEAIDYAIGQPLEVDVNEIVIRPTVQG</sequence>
<dbReference type="PROSITE" id="PS00061">
    <property type="entry name" value="ADH_SHORT"/>
    <property type="match status" value="1"/>
</dbReference>
<dbReference type="PANTHER" id="PTHR43115:SF4">
    <property type="entry name" value="DEHYDROGENASE_REDUCTASE SDR FAMILY MEMBER 11"/>
    <property type="match status" value="1"/>
</dbReference>
<comment type="similarity">
    <text evidence="1 3">Belongs to the short-chain dehydrogenases/reductases (SDR) family.</text>
</comment>
<keyword evidence="6" id="KW-1185">Reference proteome</keyword>
<reference evidence="6" key="1">
    <citation type="journal article" date="2019" name="Int. J. Syst. Evol. Microbiol.">
        <title>The Global Catalogue of Microorganisms (GCM) 10K type strain sequencing project: providing services to taxonomists for standard genome sequencing and annotation.</title>
        <authorList>
            <consortium name="The Broad Institute Genomics Platform"/>
            <consortium name="The Broad Institute Genome Sequencing Center for Infectious Disease"/>
            <person name="Wu L."/>
            <person name="Ma J."/>
        </authorList>
    </citation>
    <scope>NUCLEOTIDE SEQUENCE [LARGE SCALE GENOMIC DNA]</scope>
    <source>
        <strain evidence="6">JCM 4565</strain>
    </source>
</reference>
<comment type="caution">
    <text evidence="5">The sequence shown here is derived from an EMBL/GenBank/DDBJ whole genome shotgun (WGS) entry which is preliminary data.</text>
</comment>
<gene>
    <name evidence="5" type="ORF">GCM10010319_36040</name>
</gene>
<proteinExistence type="inferred from homology"/>
<dbReference type="Proteomes" id="UP001500063">
    <property type="component" value="Unassembled WGS sequence"/>
</dbReference>
<dbReference type="PRINTS" id="PR00081">
    <property type="entry name" value="GDHRDH"/>
</dbReference>
<evidence type="ECO:0000313" key="5">
    <source>
        <dbReference type="EMBL" id="GAA0355640.1"/>
    </source>
</evidence>
<evidence type="ECO:0000256" key="2">
    <source>
        <dbReference type="ARBA" id="ARBA00023002"/>
    </source>
</evidence>
<dbReference type="Pfam" id="PF00106">
    <property type="entry name" value="adh_short"/>
    <property type="match status" value="1"/>
</dbReference>
<keyword evidence="2" id="KW-0560">Oxidoreductase</keyword>
<dbReference type="InterPro" id="IPR020904">
    <property type="entry name" value="Sc_DH/Rdtase_CS"/>
</dbReference>
<protein>
    <submittedName>
        <fullName evidence="5">SDR family oxidoreductase</fullName>
    </submittedName>
</protein>
<dbReference type="InterPro" id="IPR057326">
    <property type="entry name" value="KR_dom"/>
</dbReference>
<dbReference type="SUPFAM" id="SSF51735">
    <property type="entry name" value="NAD(P)-binding Rossmann-fold domains"/>
    <property type="match status" value="1"/>
</dbReference>
<evidence type="ECO:0000313" key="6">
    <source>
        <dbReference type="Proteomes" id="UP001500063"/>
    </source>
</evidence>
<dbReference type="InterPro" id="IPR002347">
    <property type="entry name" value="SDR_fam"/>
</dbReference>
<evidence type="ECO:0000256" key="3">
    <source>
        <dbReference type="RuleBase" id="RU000363"/>
    </source>
</evidence>
<dbReference type="EMBL" id="BAAABW010000018">
    <property type="protein sequence ID" value="GAA0355640.1"/>
    <property type="molecule type" value="Genomic_DNA"/>
</dbReference>